<keyword evidence="3" id="KW-1185">Reference proteome</keyword>
<evidence type="ECO:0000313" key="2">
    <source>
        <dbReference type="EMBL" id="ACU40421.1"/>
    </source>
</evidence>
<gene>
    <name evidence="2" type="ordered locus">Amir_6624</name>
</gene>
<dbReference type="Gene3D" id="3.90.1200.10">
    <property type="match status" value="1"/>
</dbReference>
<dbReference type="KEGG" id="ami:Amir_6624"/>
<name>C6WN57_ACTMD</name>
<evidence type="ECO:0000259" key="1">
    <source>
        <dbReference type="Pfam" id="PF01636"/>
    </source>
</evidence>
<dbReference type="RefSeq" id="WP_015805299.1">
    <property type="nucleotide sequence ID" value="NC_013093.1"/>
</dbReference>
<sequence length="290" mass="29811">MDGLINAMGALAGAEGGSGAGSGAVEVVAVRGDVVVVRVGDVVLKAHERGTDGSALGARLEVARGLGGVLLAPLGPPVEVLGRVVTRWPFGEAVPQSAPEAFPLVDAGRLLAELHLAPVPPGTPEAGAWSRMVRAVRETPSGAPGADVVRGAFGTLPDPPRGSALIHGDWHLGQLLRHDGAWRLIDLDDLGWGHPAWDLARPAALLLAGVLDGREWDRLLTAYLDAGGPAVDPADPWAALEAPARALVVQMAARALSASVRDGVPLEPAQEALVATCDRIVSAHRGPRRG</sequence>
<dbReference type="SUPFAM" id="SSF56112">
    <property type="entry name" value="Protein kinase-like (PK-like)"/>
    <property type="match status" value="1"/>
</dbReference>
<dbReference type="AlphaFoldDB" id="C6WN57"/>
<dbReference type="InterPro" id="IPR011009">
    <property type="entry name" value="Kinase-like_dom_sf"/>
</dbReference>
<accession>C6WN57</accession>
<dbReference type="Pfam" id="PF01636">
    <property type="entry name" value="APH"/>
    <property type="match status" value="1"/>
</dbReference>
<dbReference type="HOGENOM" id="CLU_055446_0_0_11"/>
<proteinExistence type="predicted"/>
<dbReference type="Proteomes" id="UP000002213">
    <property type="component" value="Chromosome"/>
</dbReference>
<protein>
    <submittedName>
        <fullName evidence="2">Aminoglycoside phosphotransferase</fullName>
    </submittedName>
</protein>
<dbReference type="GO" id="GO:0016740">
    <property type="term" value="F:transferase activity"/>
    <property type="evidence" value="ECO:0007669"/>
    <property type="project" value="UniProtKB-KW"/>
</dbReference>
<reference evidence="2 3" key="1">
    <citation type="journal article" date="2009" name="Stand. Genomic Sci.">
        <title>Complete genome sequence of Actinosynnema mirum type strain (101).</title>
        <authorList>
            <person name="Land M."/>
            <person name="Lapidus A."/>
            <person name="Mayilraj S."/>
            <person name="Chen F."/>
            <person name="Copeland A."/>
            <person name="Del Rio T.G."/>
            <person name="Nolan M."/>
            <person name="Lucas S."/>
            <person name="Tice H."/>
            <person name="Cheng J.F."/>
            <person name="Chertkov O."/>
            <person name="Bruce D."/>
            <person name="Goodwin L."/>
            <person name="Pitluck S."/>
            <person name="Rohde M."/>
            <person name="Goker M."/>
            <person name="Pati A."/>
            <person name="Ivanova N."/>
            <person name="Mavromatis K."/>
            <person name="Chen A."/>
            <person name="Palaniappan K."/>
            <person name="Hauser L."/>
            <person name="Chang Y.J."/>
            <person name="Jeffries C.C."/>
            <person name="Brettin T."/>
            <person name="Detter J.C."/>
            <person name="Han C."/>
            <person name="Chain P."/>
            <person name="Tindall B.J."/>
            <person name="Bristow J."/>
            <person name="Eisen J.A."/>
            <person name="Markowitz V."/>
            <person name="Hugenholtz P."/>
            <person name="Kyrpides N.C."/>
            <person name="Klenk H.P."/>
        </authorList>
    </citation>
    <scope>NUCLEOTIDE SEQUENCE [LARGE SCALE GENOMIC DNA]</scope>
    <source>
        <strain evidence="3">ATCC 29888 / DSM 43827 / JCM 3225 / NBRC 14064 / NCIMB 13271 / NRRL B-12336 / IMRU 3971 / 101</strain>
    </source>
</reference>
<dbReference type="EMBL" id="CP001630">
    <property type="protein sequence ID" value="ACU40421.1"/>
    <property type="molecule type" value="Genomic_DNA"/>
</dbReference>
<dbReference type="InterPro" id="IPR002575">
    <property type="entry name" value="Aminoglycoside_PTrfase"/>
</dbReference>
<evidence type="ECO:0000313" key="3">
    <source>
        <dbReference type="Proteomes" id="UP000002213"/>
    </source>
</evidence>
<dbReference type="eggNOG" id="COG0510">
    <property type="taxonomic scope" value="Bacteria"/>
</dbReference>
<feature type="domain" description="Aminoglycoside phosphotransferase" evidence="1">
    <location>
        <begin position="104"/>
        <end position="236"/>
    </location>
</feature>
<organism evidence="2 3">
    <name type="scientific">Actinosynnema mirum (strain ATCC 29888 / DSM 43827 / JCM 3225 / NBRC 14064 / NCIMB 13271 / NRRL B-12336 / IMRU 3971 / 101)</name>
    <dbReference type="NCBI Taxonomy" id="446462"/>
    <lineage>
        <taxon>Bacteria</taxon>
        <taxon>Bacillati</taxon>
        <taxon>Actinomycetota</taxon>
        <taxon>Actinomycetes</taxon>
        <taxon>Pseudonocardiales</taxon>
        <taxon>Pseudonocardiaceae</taxon>
        <taxon>Actinosynnema</taxon>
    </lineage>
</organism>
<keyword evidence="2" id="KW-0808">Transferase</keyword>